<feature type="coiled-coil region" evidence="1">
    <location>
        <begin position="95"/>
        <end position="138"/>
    </location>
</feature>
<evidence type="ECO:0000256" key="3">
    <source>
        <dbReference type="SAM" id="Phobius"/>
    </source>
</evidence>
<evidence type="ECO:0000313" key="5">
    <source>
        <dbReference type="Proteomes" id="UP000196027"/>
    </source>
</evidence>
<feature type="coiled-coil region" evidence="1">
    <location>
        <begin position="166"/>
        <end position="260"/>
    </location>
</feature>
<sequence length="391" mass="44074">MDSMEHDTRMISRHDSSDSENIKKQYIEATLESGYPIYTTGQVGVDQSDYTNMLITILRKRNQSLNFIWPALLLMAMVLAFTTIYFYQEVKLKELENLQQQKAVSAAEAKITQKQTELDLLTERQQSTTEEFNTLQRQLLALAEANLEQTKGDTGAKAQLSGFELVSALQGRLQQAEEQASLLAGENTILQKQIEQAKQDHSNTLEAYNALQNRVKEKTDELASTMEVIDTLNSERETKLNETLKQLSMFKQENIKLQKEVNKRKAAFDALAKRYRDTQGLYDVARKKVNELSAEHKANDNTVSQLQKNLTATQKQLTEIQQSYDQLSSEYQTFKANLIGATQPIKARTQPSTTPASPVTKPAPVPQTPTSSTQQTEGSAQNLKFPEATLE</sequence>
<dbReference type="Proteomes" id="UP000196027">
    <property type="component" value="Chromosome"/>
</dbReference>
<evidence type="ECO:0000313" key="4">
    <source>
        <dbReference type="EMBL" id="ARU57819.1"/>
    </source>
</evidence>
<feature type="transmembrane region" description="Helical" evidence="3">
    <location>
        <begin position="67"/>
        <end position="87"/>
    </location>
</feature>
<gene>
    <name evidence="4" type="ORF">OLMES_3799</name>
</gene>
<feature type="region of interest" description="Disordered" evidence="2">
    <location>
        <begin position="1"/>
        <end position="20"/>
    </location>
</feature>
<keyword evidence="1" id="KW-0175">Coiled coil</keyword>
<dbReference type="EMBL" id="CP021425">
    <property type="protein sequence ID" value="ARU57819.1"/>
    <property type="molecule type" value="Genomic_DNA"/>
</dbReference>
<keyword evidence="5" id="KW-1185">Reference proteome</keyword>
<evidence type="ECO:0008006" key="6">
    <source>
        <dbReference type="Google" id="ProtNLM"/>
    </source>
</evidence>
<keyword evidence="3" id="KW-0472">Membrane</keyword>
<reference evidence="4 5" key="1">
    <citation type="submission" date="2017-05" db="EMBL/GenBank/DDBJ databases">
        <title>Genomic insights into alkan degradation activity of Oleiphilus messinensis.</title>
        <authorList>
            <person name="Kozyavkin S.A."/>
            <person name="Slesarev A.I."/>
            <person name="Golyshin P.N."/>
            <person name="Korzhenkov A."/>
            <person name="Golyshina O.N."/>
            <person name="Toshchakov S.V."/>
        </authorList>
    </citation>
    <scope>NUCLEOTIDE SEQUENCE [LARGE SCALE GENOMIC DNA]</scope>
    <source>
        <strain evidence="4 5">ME102</strain>
    </source>
</reference>
<dbReference type="KEGG" id="ome:OLMES_3799"/>
<proteinExistence type="predicted"/>
<dbReference type="RefSeq" id="WP_087462672.1">
    <property type="nucleotide sequence ID" value="NZ_CP021425.1"/>
</dbReference>
<dbReference type="AlphaFoldDB" id="A0A1Y0ICF3"/>
<evidence type="ECO:0000256" key="2">
    <source>
        <dbReference type="SAM" id="MobiDB-lite"/>
    </source>
</evidence>
<keyword evidence="3" id="KW-1133">Transmembrane helix</keyword>
<accession>A0A1Y0ICF3</accession>
<protein>
    <recommendedName>
        <fullName evidence="6">Chromosome segregation ATPase</fullName>
    </recommendedName>
</protein>
<organism evidence="4 5">
    <name type="scientific">Oleiphilus messinensis</name>
    <dbReference type="NCBI Taxonomy" id="141451"/>
    <lineage>
        <taxon>Bacteria</taxon>
        <taxon>Pseudomonadati</taxon>
        <taxon>Pseudomonadota</taxon>
        <taxon>Gammaproteobacteria</taxon>
        <taxon>Oceanospirillales</taxon>
        <taxon>Oleiphilaceae</taxon>
        <taxon>Oleiphilus</taxon>
    </lineage>
</organism>
<name>A0A1Y0ICF3_9GAMM</name>
<evidence type="ECO:0000256" key="1">
    <source>
        <dbReference type="SAM" id="Coils"/>
    </source>
</evidence>
<feature type="region of interest" description="Disordered" evidence="2">
    <location>
        <begin position="342"/>
        <end position="391"/>
    </location>
</feature>
<keyword evidence="3" id="KW-0812">Transmembrane</keyword>
<feature type="coiled-coil region" evidence="1">
    <location>
        <begin position="289"/>
        <end position="337"/>
    </location>
</feature>